<gene>
    <name evidence="1" type="ORF">HF526_30370</name>
</gene>
<dbReference type="Proteomes" id="UP000820669">
    <property type="component" value="Unassembled WGS sequence"/>
</dbReference>
<sequence length="183" mass="19794">MDDRRVAELAATLHAAPATAGGARLVTIDGYSGSGKTDLAGRLADAIGAPVITLEDLYPGWAGLADAVPLAVEWIAAPLAAGRPARWRRWDWVRCARGEWVSLAPAAVVLLEGCGAGAAALRPYTSTAIWVDVPVEQRERRLRARADWPGYAPHRQQWAAQENAFYRADRTRERADLVVDNGD</sequence>
<organism evidence="1 2">
    <name type="scientific">Pseudonocardia acidicola</name>
    <dbReference type="NCBI Taxonomy" id="2724939"/>
    <lineage>
        <taxon>Bacteria</taxon>
        <taxon>Bacillati</taxon>
        <taxon>Actinomycetota</taxon>
        <taxon>Actinomycetes</taxon>
        <taxon>Pseudonocardiales</taxon>
        <taxon>Pseudonocardiaceae</taxon>
        <taxon>Pseudonocardia</taxon>
    </lineage>
</organism>
<evidence type="ECO:0000313" key="2">
    <source>
        <dbReference type="Proteomes" id="UP000820669"/>
    </source>
</evidence>
<protein>
    <recommendedName>
        <fullName evidence="3">Uridine kinase</fullName>
    </recommendedName>
</protein>
<dbReference type="InterPro" id="IPR027417">
    <property type="entry name" value="P-loop_NTPase"/>
</dbReference>
<dbReference type="RefSeq" id="WP_169385029.1">
    <property type="nucleotide sequence ID" value="NZ_JAAXLA010000090.1"/>
</dbReference>
<dbReference type="SUPFAM" id="SSF52540">
    <property type="entry name" value="P-loop containing nucleoside triphosphate hydrolases"/>
    <property type="match status" value="1"/>
</dbReference>
<proteinExistence type="predicted"/>
<dbReference type="EMBL" id="JAAXLA010000090">
    <property type="protein sequence ID" value="NMI01571.1"/>
    <property type="molecule type" value="Genomic_DNA"/>
</dbReference>
<evidence type="ECO:0000313" key="1">
    <source>
        <dbReference type="EMBL" id="NMI01571.1"/>
    </source>
</evidence>
<keyword evidence="2" id="KW-1185">Reference proteome</keyword>
<reference evidence="1 2" key="1">
    <citation type="submission" date="2020-04" db="EMBL/GenBank/DDBJ databases">
        <authorList>
            <person name="Klaysubun C."/>
            <person name="Duangmal K."/>
            <person name="Lipun K."/>
        </authorList>
    </citation>
    <scope>NUCLEOTIDE SEQUENCE [LARGE SCALE GENOMIC DNA]</scope>
    <source>
        <strain evidence="1 2">K10HN5</strain>
    </source>
</reference>
<comment type="caution">
    <text evidence="1">The sequence shown here is derived from an EMBL/GenBank/DDBJ whole genome shotgun (WGS) entry which is preliminary data.</text>
</comment>
<accession>A0ABX1SJ44</accession>
<dbReference type="Gene3D" id="3.40.50.300">
    <property type="entry name" value="P-loop containing nucleotide triphosphate hydrolases"/>
    <property type="match status" value="1"/>
</dbReference>
<name>A0ABX1SJ44_9PSEU</name>
<evidence type="ECO:0008006" key="3">
    <source>
        <dbReference type="Google" id="ProtNLM"/>
    </source>
</evidence>